<feature type="region of interest" description="Disordered" evidence="1">
    <location>
        <begin position="220"/>
        <end position="250"/>
    </location>
</feature>
<dbReference type="Proteomes" id="UP000785679">
    <property type="component" value="Unassembled WGS sequence"/>
</dbReference>
<name>A0A8J8NF45_HALGN</name>
<evidence type="ECO:0000313" key="2">
    <source>
        <dbReference type="EMBL" id="TNV73514.1"/>
    </source>
</evidence>
<protein>
    <submittedName>
        <fullName evidence="2">Uncharacterized protein</fullName>
    </submittedName>
</protein>
<dbReference type="EMBL" id="RRYP01018726">
    <property type="protein sequence ID" value="TNV73514.1"/>
    <property type="molecule type" value="Genomic_DNA"/>
</dbReference>
<feature type="compositionally biased region" description="Polar residues" evidence="1">
    <location>
        <begin position="220"/>
        <end position="232"/>
    </location>
</feature>
<sequence length="546" mass="60925">MIKRQLGGMLEDYIAHKQDIEVPKNKQNDNMKQCVNDFALLKIPPANSFPIHRVQDLPQKPQTKAEHLQFLSHLSDLNQNDIIACSIIQCHSHELQVIGTSKGIYINQSMDQISFHESETYAIDTYQRNQSEKEQTSDDDEAEQIPFKEQILDGVVEIIKQQHTLQNLSPSQGNKKQKTSLLQSATNIKKKHLNDNGSVSNITTVSQEYMISRQKVVQQHRALSSTQYQPPENRQGGLVRAKSGSRKRENAPIAVVDSQAFDTVNLQNGIHKVKQRVSRAGIMSSGGNNTKRQYPRIESAVVSGGGPPILIVNKALPLKNFQKQQQQFLPYAQPLGRLQNPYNQLVIVKKSQIATGVKHTPPQANYQQVKQQSIYNAYGTQYQSKYGMFGKVPSSHGFGGSPKNGGIPQRKLLSSKIITQPTPKNEIEDVVHAPQIIQYRNNGNHLGGENPYYSTQQSHQEQSNDASYGLQKLVHENKSSAANLLLPAIQVPSNNTRIPMRKSAGQQKLDGVNGSQLTTKTQRATTTGISGANVYFRKSMLPFINK</sequence>
<evidence type="ECO:0000256" key="1">
    <source>
        <dbReference type="SAM" id="MobiDB-lite"/>
    </source>
</evidence>
<dbReference type="AlphaFoldDB" id="A0A8J8NF45"/>
<comment type="caution">
    <text evidence="2">The sequence shown here is derived from an EMBL/GenBank/DDBJ whole genome shotgun (WGS) entry which is preliminary data.</text>
</comment>
<organism evidence="2 3">
    <name type="scientific">Halteria grandinella</name>
    <dbReference type="NCBI Taxonomy" id="5974"/>
    <lineage>
        <taxon>Eukaryota</taxon>
        <taxon>Sar</taxon>
        <taxon>Alveolata</taxon>
        <taxon>Ciliophora</taxon>
        <taxon>Intramacronucleata</taxon>
        <taxon>Spirotrichea</taxon>
        <taxon>Stichotrichia</taxon>
        <taxon>Sporadotrichida</taxon>
        <taxon>Halteriidae</taxon>
        <taxon>Halteria</taxon>
    </lineage>
</organism>
<feature type="compositionally biased region" description="Polar residues" evidence="1">
    <location>
        <begin position="452"/>
        <end position="463"/>
    </location>
</feature>
<evidence type="ECO:0000313" key="3">
    <source>
        <dbReference type="Proteomes" id="UP000785679"/>
    </source>
</evidence>
<feature type="region of interest" description="Disordered" evidence="1">
    <location>
        <begin position="441"/>
        <end position="463"/>
    </location>
</feature>
<proteinExistence type="predicted"/>
<accession>A0A8J8NF45</accession>
<gene>
    <name evidence="2" type="ORF">FGO68_gene10743</name>
</gene>
<reference evidence="2" key="1">
    <citation type="submission" date="2019-06" db="EMBL/GenBank/DDBJ databases">
        <authorList>
            <person name="Zheng W."/>
        </authorList>
    </citation>
    <scope>NUCLEOTIDE SEQUENCE</scope>
    <source>
        <strain evidence="2">QDHG01</strain>
    </source>
</reference>
<keyword evidence="3" id="KW-1185">Reference proteome</keyword>